<evidence type="ECO:0000313" key="2">
    <source>
        <dbReference type="Proteomes" id="UP000805193"/>
    </source>
</evidence>
<proteinExistence type="predicted"/>
<comment type="caution">
    <text evidence="1">The sequence shown here is derived from an EMBL/GenBank/DDBJ whole genome shotgun (WGS) entry which is preliminary data.</text>
</comment>
<gene>
    <name evidence="1" type="ORF">HPB47_022208</name>
</gene>
<dbReference type="Proteomes" id="UP000805193">
    <property type="component" value="Unassembled WGS sequence"/>
</dbReference>
<feature type="non-terminal residue" evidence="1">
    <location>
        <position position="1"/>
    </location>
</feature>
<name>A0AC60QBC3_IXOPE</name>
<organism evidence="1 2">
    <name type="scientific">Ixodes persulcatus</name>
    <name type="common">Taiga tick</name>
    <dbReference type="NCBI Taxonomy" id="34615"/>
    <lineage>
        <taxon>Eukaryota</taxon>
        <taxon>Metazoa</taxon>
        <taxon>Ecdysozoa</taxon>
        <taxon>Arthropoda</taxon>
        <taxon>Chelicerata</taxon>
        <taxon>Arachnida</taxon>
        <taxon>Acari</taxon>
        <taxon>Parasitiformes</taxon>
        <taxon>Ixodida</taxon>
        <taxon>Ixodoidea</taxon>
        <taxon>Ixodidae</taxon>
        <taxon>Ixodinae</taxon>
        <taxon>Ixodes</taxon>
    </lineage>
</organism>
<protein>
    <submittedName>
        <fullName evidence="1">Uncharacterized protein</fullName>
    </submittedName>
</protein>
<reference evidence="1 2" key="1">
    <citation type="journal article" date="2020" name="Cell">
        <title>Large-Scale Comparative Analyses of Tick Genomes Elucidate Their Genetic Diversity and Vector Capacities.</title>
        <authorList>
            <consortium name="Tick Genome and Microbiome Consortium (TIGMIC)"/>
            <person name="Jia N."/>
            <person name="Wang J."/>
            <person name="Shi W."/>
            <person name="Du L."/>
            <person name="Sun Y."/>
            <person name="Zhan W."/>
            <person name="Jiang J.F."/>
            <person name="Wang Q."/>
            <person name="Zhang B."/>
            <person name="Ji P."/>
            <person name="Bell-Sakyi L."/>
            <person name="Cui X.M."/>
            <person name="Yuan T.T."/>
            <person name="Jiang B.G."/>
            <person name="Yang W.F."/>
            <person name="Lam T.T."/>
            <person name="Chang Q.C."/>
            <person name="Ding S.J."/>
            <person name="Wang X.J."/>
            <person name="Zhu J.G."/>
            <person name="Ruan X.D."/>
            <person name="Zhao L."/>
            <person name="Wei J.T."/>
            <person name="Ye R.Z."/>
            <person name="Que T.C."/>
            <person name="Du C.H."/>
            <person name="Zhou Y.H."/>
            <person name="Cheng J.X."/>
            <person name="Dai P.F."/>
            <person name="Guo W.B."/>
            <person name="Han X.H."/>
            <person name="Huang E.J."/>
            <person name="Li L.F."/>
            <person name="Wei W."/>
            <person name="Gao Y.C."/>
            <person name="Liu J.Z."/>
            <person name="Shao H.Z."/>
            <person name="Wang X."/>
            <person name="Wang C.C."/>
            <person name="Yang T.C."/>
            <person name="Huo Q.B."/>
            <person name="Li W."/>
            <person name="Chen H.Y."/>
            <person name="Chen S.E."/>
            <person name="Zhou L.G."/>
            <person name="Ni X.B."/>
            <person name="Tian J.H."/>
            <person name="Sheng Y."/>
            <person name="Liu T."/>
            <person name="Pan Y.S."/>
            <person name="Xia L.Y."/>
            <person name="Li J."/>
            <person name="Zhao F."/>
            <person name="Cao W.C."/>
        </authorList>
    </citation>
    <scope>NUCLEOTIDE SEQUENCE [LARGE SCALE GENOMIC DNA]</scope>
    <source>
        <strain evidence="1">Iper-2018</strain>
    </source>
</reference>
<sequence>QTTPAGQRCSRQELAFFLDYTHFALTIRDRKCPPGFHRAEWKANSSNARQHRDSRPPQQPGQSTAPQPPEPTLTPAPQAQLPTTCSVSGARPACQAAANMQSEGRLQSGVVSGGEQGAMLSLGEKGLAKAGLVHTVSIVVEPVEPSDSATDDDAVTDDDLYMCKTPTPAEEDMVRSLIMNAELRKEEFAKLLEEHAQIVMEINRAENSLA</sequence>
<dbReference type="EMBL" id="JABSTQ010009271">
    <property type="protein sequence ID" value="KAG0430971.1"/>
    <property type="molecule type" value="Genomic_DNA"/>
</dbReference>
<accession>A0AC60QBC3</accession>
<keyword evidence="2" id="KW-1185">Reference proteome</keyword>
<evidence type="ECO:0000313" key="1">
    <source>
        <dbReference type="EMBL" id="KAG0430971.1"/>
    </source>
</evidence>